<dbReference type="AlphaFoldDB" id="A0A086K9K6"/>
<comment type="caution">
    <text evidence="2">The sequence shown here is derived from an EMBL/GenBank/DDBJ whole genome shotgun (WGS) entry which is preliminary data.</text>
</comment>
<dbReference type="Proteomes" id="UP000028837">
    <property type="component" value="Unassembled WGS sequence"/>
</dbReference>
<dbReference type="OrthoDB" id="331998at2759"/>
<sequence>MWISLVVPLVSTECVHPWTTCFLSAHVKCHSFSFLSSPLSRECFSTRPAGKPRVADPFSPAAVIFFLLNWNALHFLCTPGRPSLRGVPPAPPTPVSVAWTAVRRCLLFPSVFARLSLLCLFSPSQSSAKQTEARTMAEGGSQRTRESPCEGSTESSSLPGGVGRQGKASADAQISHSGSSALMSPRGAKAFTGGDLRHLPLSFEFQQAARLKDTGLRGCPSVSGGVVSSPFLCQGSMALSDSRETREGKRSPSSTLGVEAEGTISADHMQTVEGKVDSGSQSRDMQQTALDTPMTTPHGQIGLGTFAFLEMETRRGHGESEASRKVAQMAKRCRRSSVLCCRCRESPTAQEAVSASKEGEDRDRKRSGDCEDARSDTERSLPSTVGKSRDCCSCCYCSCCQQADGKPEEAEGRNSEGEERDRQRPSLSTSNTWQPTSRRIICIDGPSRPETFERNLRQLSDEFPCIHQGLIISLLETAENNLSHARQLVQVVSDTTLSSSRGGSGAAARGLSSEGDLGKRGPGGSCSPGDKSFFSSTPDNTDWEQALSWRPASRKRQMEREDVASRPRASSPRLCDLSSFLQTDSASAGGDAAPASSASLAAAPTVSRVPSGSLRAAPNASASCELRNCYARGSWASREAPSPPNPATAGAFGNSGAGLGVTVELWSVEWTQRMLRVIYSATSAEDAKAKLSALMQEQTEQLLNIHAGTLSVMPFHNGGERETGAVSRETTSGVDPVGAENGRLEEMEKKVELLQTDKLLLARAVKAQHERIQSLQAALSQKTTELERVQGEKRVLQQDVQKIKDAAAALLLGSSSLRAGSSCRDNNSPFDRPFPDVC</sequence>
<feature type="compositionally biased region" description="Polar residues" evidence="1">
    <location>
        <begin position="278"/>
        <end position="298"/>
    </location>
</feature>
<evidence type="ECO:0000256" key="1">
    <source>
        <dbReference type="SAM" id="MobiDB-lite"/>
    </source>
</evidence>
<evidence type="ECO:0000313" key="3">
    <source>
        <dbReference type="Proteomes" id="UP000028837"/>
    </source>
</evidence>
<feature type="compositionally biased region" description="Polar residues" evidence="1">
    <location>
        <begin position="172"/>
        <end position="182"/>
    </location>
</feature>
<feature type="region of interest" description="Disordered" evidence="1">
    <location>
        <begin position="495"/>
        <end position="571"/>
    </location>
</feature>
<feature type="compositionally biased region" description="Basic and acidic residues" evidence="1">
    <location>
        <begin position="556"/>
        <end position="565"/>
    </location>
</feature>
<feature type="compositionally biased region" description="Basic and acidic residues" evidence="1">
    <location>
        <begin position="357"/>
        <end position="379"/>
    </location>
</feature>
<feature type="compositionally biased region" description="Basic and acidic residues" evidence="1">
    <location>
        <begin position="241"/>
        <end position="250"/>
    </location>
</feature>
<feature type="compositionally biased region" description="Polar residues" evidence="1">
    <location>
        <begin position="425"/>
        <end position="435"/>
    </location>
</feature>
<feature type="compositionally biased region" description="Low complexity" evidence="1">
    <location>
        <begin position="497"/>
        <end position="513"/>
    </location>
</feature>
<evidence type="ECO:0000313" key="2">
    <source>
        <dbReference type="EMBL" id="KFG41074.1"/>
    </source>
</evidence>
<proteinExistence type="predicted"/>
<feature type="region of interest" description="Disordered" evidence="1">
    <location>
        <begin position="130"/>
        <end position="185"/>
    </location>
</feature>
<feature type="region of interest" description="Disordered" evidence="1">
    <location>
        <begin position="239"/>
        <end position="298"/>
    </location>
</feature>
<feature type="region of interest" description="Disordered" evidence="1">
    <location>
        <begin position="719"/>
        <end position="739"/>
    </location>
</feature>
<accession>A0A086K9K6</accession>
<feature type="region of interest" description="Disordered" evidence="1">
    <location>
        <begin position="351"/>
        <end position="388"/>
    </location>
</feature>
<reference evidence="2 3" key="1">
    <citation type="submission" date="2014-02" db="EMBL/GenBank/DDBJ databases">
        <authorList>
            <person name="Sibley D."/>
            <person name="Venepally P."/>
            <person name="Karamycheva S."/>
            <person name="Hadjithomas M."/>
            <person name="Khan A."/>
            <person name="Brunk B."/>
            <person name="Roos D."/>
            <person name="Caler E."/>
            <person name="Lorenzi H."/>
        </authorList>
    </citation>
    <scope>NUCLEOTIDE SEQUENCE [LARGE SCALE GENOMIC DNA]</scope>
    <source>
        <strain evidence="2 3">GAB2-2007-GAL-DOM2</strain>
    </source>
</reference>
<protein>
    <recommendedName>
        <fullName evidence="4">CUE domain-containing protein</fullName>
    </recommendedName>
</protein>
<organism evidence="2 3">
    <name type="scientific">Toxoplasma gondii GAB2-2007-GAL-DOM2</name>
    <dbReference type="NCBI Taxonomy" id="1130820"/>
    <lineage>
        <taxon>Eukaryota</taxon>
        <taxon>Sar</taxon>
        <taxon>Alveolata</taxon>
        <taxon>Apicomplexa</taxon>
        <taxon>Conoidasida</taxon>
        <taxon>Coccidia</taxon>
        <taxon>Eucoccidiorida</taxon>
        <taxon>Eimeriorina</taxon>
        <taxon>Sarcocystidae</taxon>
        <taxon>Toxoplasma</taxon>
    </lineage>
</organism>
<feature type="compositionally biased region" description="Basic and acidic residues" evidence="1">
    <location>
        <begin position="405"/>
        <end position="424"/>
    </location>
</feature>
<evidence type="ECO:0008006" key="4">
    <source>
        <dbReference type="Google" id="ProtNLM"/>
    </source>
</evidence>
<name>A0A086K9K6_TOXGO</name>
<feature type="region of interest" description="Disordered" evidence="1">
    <location>
        <begin position="405"/>
        <end position="435"/>
    </location>
</feature>
<gene>
    <name evidence="2" type="ORF">TGDOM2_201900</name>
</gene>
<dbReference type="VEuPathDB" id="ToxoDB:TGDOM2_201900"/>
<dbReference type="EMBL" id="AHZU02000718">
    <property type="protein sequence ID" value="KFG41074.1"/>
    <property type="molecule type" value="Genomic_DNA"/>
</dbReference>